<dbReference type="EMBL" id="KZ671347">
    <property type="protein sequence ID" value="PPR81377.1"/>
    <property type="molecule type" value="Genomic_DNA"/>
</dbReference>
<dbReference type="Proteomes" id="UP000239757">
    <property type="component" value="Unassembled WGS sequence"/>
</dbReference>
<reference evidence="1 2" key="1">
    <citation type="submission" date="2015-01" db="EMBL/GenBank/DDBJ databases">
        <title>Genome of allotetraploid Gossypium barbadense reveals genomic plasticity and fiber elongation in cotton evolution.</title>
        <authorList>
            <person name="Chen X."/>
            <person name="Liu X."/>
            <person name="Zhao B."/>
            <person name="Zheng H."/>
            <person name="Hu Y."/>
            <person name="Lu G."/>
            <person name="Yang C."/>
            <person name="Chen J."/>
            <person name="Shan C."/>
            <person name="Zhang L."/>
            <person name="Zhou Y."/>
            <person name="Wang L."/>
            <person name="Guo W."/>
            <person name="Bai Y."/>
            <person name="Ruan J."/>
            <person name="Shangguan X."/>
            <person name="Mao Y."/>
            <person name="Jiang J."/>
            <person name="Zhu Y."/>
            <person name="Lei J."/>
            <person name="Kang H."/>
            <person name="Chen S."/>
            <person name="He X."/>
            <person name="Wang R."/>
            <person name="Wang Y."/>
            <person name="Chen J."/>
            <person name="Wang L."/>
            <person name="Yu S."/>
            <person name="Wang B."/>
            <person name="Wei J."/>
            <person name="Song S."/>
            <person name="Lu X."/>
            <person name="Gao Z."/>
            <person name="Gu W."/>
            <person name="Deng X."/>
            <person name="Ma D."/>
            <person name="Wang S."/>
            <person name="Liang W."/>
            <person name="Fang L."/>
            <person name="Cai C."/>
            <person name="Zhu X."/>
            <person name="Zhou B."/>
            <person name="Zhang Y."/>
            <person name="Chen Z."/>
            <person name="Xu S."/>
            <person name="Zhu R."/>
            <person name="Wang S."/>
            <person name="Zhang T."/>
            <person name="Zhao G."/>
        </authorList>
    </citation>
    <scope>NUCLEOTIDE SEQUENCE [LARGE SCALE GENOMIC DNA]</scope>
    <source>
        <strain evidence="2">cv. Xinhai21</strain>
        <tissue evidence="1">Leaf</tissue>
    </source>
</reference>
<accession>A0A2P5VRB0</accession>
<evidence type="ECO:0000313" key="2">
    <source>
        <dbReference type="Proteomes" id="UP000239757"/>
    </source>
</evidence>
<gene>
    <name evidence="1" type="ORF">GOBAR_AA39338</name>
</gene>
<evidence type="ECO:0000313" key="1">
    <source>
        <dbReference type="EMBL" id="PPR81377.1"/>
    </source>
</evidence>
<sequence length="174" mass="19701">MAQWGPRWYEYELPTVGGPGTCSIFYHSIMPYFIRLLEPRATSCGTGHRASGNIGTLVPRMCGSVGLKKSLTVLQVEQDVSYSDFRLVSHVKHLALPPPRGIWHNEGRGDASASSQLLVVRALCFDDLWESRRKKIQALQRRVKRLKGFVPWAVCFPNEVHVLELSWNGKPREN</sequence>
<name>A0A2P5VRB0_GOSBA</name>
<organism evidence="1 2">
    <name type="scientific">Gossypium barbadense</name>
    <name type="common">Sea Island cotton</name>
    <name type="synonym">Hibiscus barbadensis</name>
    <dbReference type="NCBI Taxonomy" id="3634"/>
    <lineage>
        <taxon>Eukaryota</taxon>
        <taxon>Viridiplantae</taxon>
        <taxon>Streptophyta</taxon>
        <taxon>Embryophyta</taxon>
        <taxon>Tracheophyta</taxon>
        <taxon>Spermatophyta</taxon>
        <taxon>Magnoliopsida</taxon>
        <taxon>eudicotyledons</taxon>
        <taxon>Gunneridae</taxon>
        <taxon>Pentapetalae</taxon>
        <taxon>rosids</taxon>
        <taxon>malvids</taxon>
        <taxon>Malvales</taxon>
        <taxon>Malvaceae</taxon>
        <taxon>Malvoideae</taxon>
        <taxon>Gossypium</taxon>
    </lineage>
</organism>
<dbReference type="AlphaFoldDB" id="A0A2P5VRB0"/>
<proteinExistence type="predicted"/>
<protein>
    <submittedName>
        <fullName evidence="1">Uncharacterized protein</fullName>
    </submittedName>
</protein>